<evidence type="ECO:0000313" key="3">
    <source>
        <dbReference type="Proteomes" id="UP000604046"/>
    </source>
</evidence>
<proteinExistence type="predicted"/>
<dbReference type="Proteomes" id="UP000604046">
    <property type="component" value="Unassembled WGS sequence"/>
</dbReference>
<sequence>MKDDKFDEQRRRQVQDSHPKMGASEAVLQPRMLAPVLAIGRAGRADQEEEADSLTEAEVADVASMMAGAPVLIGDVACNGWPEQEEEADSITEAREADVATVMAGAPTL</sequence>
<comment type="caution">
    <text evidence="2">The sequence shown here is derived from an EMBL/GenBank/DDBJ whole genome shotgun (WGS) entry which is preliminary data.</text>
</comment>
<evidence type="ECO:0000313" key="2">
    <source>
        <dbReference type="EMBL" id="CAE7448899.1"/>
    </source>
</evidence>
<name>A0A812RRI8_9DINO</name>
<feature type="region of interest" description="Disordered" evidence="1">
    <location>
        <begin position="1"/>
        <end position="27"/>
    </location>
</feature>
<organism evidence="2 3">
    <name type="scientific">Symbiodinium natans</name>
    <dbReference type="NCBI Taxonomy" id="878477"/>
    <lineage>
        <taxon>Eukaryota</taxon>
        <taxon>Sar</taxon>
        <taxon>Alveolata</taxon>
        <taxon>Dinophyceae</taxon>
        <taxon>Suessiales</taxon>
        <taxon>Symbiodiniaceae</taxon>
        <taxon>Symbiodinium</taxon>
    </lineage>
</organism>
<feature type="compositionally biased region" description="Basic and acidic residues" evidence="1">
    <location>
        <begin position="1"/>
        <end position="19"/>
    </location>
</feature>
<keyword evidence="3" id="KW-1185">Reference proteome</keyword>
<feature type="region of interest" description="Disordered" evidence="1">
    <location>
        <begin position="85"/>
        <end position="109"/>
    </location>
</feature>
<reference evidence="2" key="1">
    <citation type="submission" date="2021-02" db="EMBL/GenBank/DDBJ databases">
        <authorList>
            <person name="Dougan E. K."/>
            <person name="Rhodes N."/>
            <person name="Thang M."/>
            <person name="Chan C."/>
        </authorList>
    </citation>
    <scope>NUCLEOTIDE SEQUENCE</scope>
</reference>
<evidence type="ECO:0000256" key="1">
    <source>
        <dbReference type="SAM" id="MobiDB-lite"/>
    </source>
</evidence>
<dbReference type="EMBL" id="CAJNDS010002360">
    <property type="protein sequence ID" value="CAE7448899.1"/>
    <property type="molecule type" value="Genomic_DNA"/>
</dbReference>
<protein>
    <submittedName>
        <fullName evidence="2">Uncharacterized protein</fullName>
    </submittedName>
</protein>
<gene>
    <name evidence="2" type="ORF">SNAT2548_LOCUS24520</name>
</gene>
<dbReference type="AlphaFoldDB" id="A0A812RRI8"/>
<accession>A0A812RRI8</accession>